<evidence type="ECO:0000256" key="9">
    <source>
        <dbReference type="ARBA" id="ARBA00023136"/>
    </source>
</evidence>
<sequence>MSSSEKKANKHILKLALYAIAMFGFGYALIPLYNAFCTITGLNGKPENVAIAEEKAEVAKIDTSRVITVEFLATANTQLPWEFRSETNKIKIHPGETTKAVFYVRNLDNHKIVGRAVPSISPGLAAKHLHKTECFCFTEQPLEAGEEREMPVVFYIDSKLPAEYSNVILSYTFFNVTDKNTKGPSG</sequence>
<evidence type="ECO:0000256" key="3">
    <source>
        <dbReference type="ARBA" id="ARBA00009620"/>
    </source>
</evidence>
<keyword evidence="8" id="KW-0186">Copper</keyword>
<dbReference type="PIRSF" id="PIRSF005413">
    <property type="entry name" value="COX11"/>
    <property type="match status" value="1"/>
</dbReference>
<comment type="similarity">
    <text evidence="3">Belongs to the COX11/CtaG family.</text>
</comment>
<gene>
    <name evidence="11" type="primary">ctaG</name>
    <name evidence="11" type="ORF">NSCAC_1719</name>
</gene>
<evidence type="ECO:0000256" key="2">
    <source>
        <dbReference type="ARBA" id="ARBA00004382"/>
    </source>
</evidence>
<dbReference type="RefSeq" id="WP_197744362.1">
    <property type="nucleotide sequence ID" value="NZ_LR778175.1"/>
</dbReference>
<name>A0A7G1QBP1_9GAMM</name>
<evidence type="ECO:0000256" key="5">
    <source>
        <dbReference type="ARBA" id="ARBA00022692"/>
    </source>
</evidence>
<dbReference type="InterPro" id="IPR007533">
    <property type="entry name" value="Cyt_c_oxidase_assmbl_CtaG"/>
</dbReference>
<dbReference type="InterPro" id="IPR023471">
    <property type="entry name" value="CtaG/Cox11_dom_sf"/>
</dbReference>
<keyword evidence="7 10" id="KW-1133">Transmembrane helix</keyword>
<keyword evidence="9 10" id="KW-0472">Membrane</keyword>
<dbReference type="AlphaFoldDB" id="A0A7G1QBP1"/>
<dbReference type="Pfam" id="PF04442">
    <property type="entry name" value="CtaG_Cox11"/>
    <property type="match status" value="1"/>
</dbReference>
<dbReference type="PANTHER" id="PTHR21320">
    <property type="entry name" value="CYTOCHROME C OXIDASE ASSEMBLY PROTEIN COX11-RELATED"/>
    <property type="match status" value="1"/>
</dbReference>
<comment type="subcellular location">
    <subcellularLocation>
        <location evidence="2">Cell inner membrane</location>
        <topology evidence="2">Single-pass type II membrane protein</topology>
        <orientation evidence="2">Periplasmic side</orientation>
    </subcellularLocation>
</comment>
<dbReference type="GO" id="GO:0005507">
    <property type="term" value="F:copper ion binding"/>
    <property type="evidence" value="ECO:0007669"/>
    <property type="project" value="InterPro"/>
</dbReference>
<proteinExistence type="inferred from homology"/>
<dbReference type="EMBL" id="LR778175">
    <property type="protein sequence ID" value="CAB1277540.1"/>
    <property type="molecule type" value="Genomic_DNA"/>
</dbReference>
<reference evidence="11 12" key="1">
    <citation type="submission" date="2020-03" db="EMBL/GenBank/DDBJ databases">
        <authorList>
            <person name="Picone N."/>
        </authorList>
    </citation>
    <scope>NUCLEOTIDE SEQUENCE [LARGE SCALE GENOMIC DNA]</scope>
    <source>
        <strain evidence="11">NSCAC1</strain>
    </source>
</reference>
<evidence type="ECO:0000256" key="1">
    <source>
        <dbReference type="ARBA" id="ARBA00004007"/>
    </source>
</evidence>
<dbReference type="PANTHER" id="PTHR21320:SF3">
    <property type="entry name" value="CYTOCHROME C OXIDASE ASSEMBLY PROTEIN COX11, MITOCHONDRIAL-RELATED"/>
    <property type="match status" value="1"/>
</dbReference>
<evidence type="ECO:0000313" key="11">
    <source>
        <dbReference type="EMBL" id="CAB1277540.1"/>
    </source>
</evidence>
<evidence type="ECO:0000256" key="4">
    <source>
        <dbReference type="ARBA" id="ARBA00015384"/>
    </source>
</evidence>
<accession>A0A7G1QBP1</accession>
<keyword evidence="5 10" id="KW-0812">Transmembrane</keyword>
<evidence type="ECO:0000256" key="7">
    <source>
        <dbReference type="ARBA" id="ARBA00022989"/>
    </source>
</evidence>
<dbReference type="GO" id="GO:0005886">
    <property type="term" value="C:plasma membrane"/>
    <property type="evidence" value="ECO:0007669"/>
    <property type="project" value="UniProtKB-SubCell"/>
</dbReference>
<dbReference type="NCBIfam" id="NF003465">
    <property type="entry name" value="PRK05089.1"/>
    <property type="match status" value="1"/>
</dbReference>
<evidence type="ECO:0000256" key="8">
    <source>
        <dbReference type="ARBA" id="ARBA00023008"/>
    </source>
</evidence>
<evidence type="ECO:0000256" key="6">
    <source>
        <dbReference type="ARBA" id="ARBA00022968"/>
    </source>
</evidence>
<dbReference type="Proteomes" id="UP000516072">
    <property type="component" value="Chromosome"/>
</dbReference>
<protein>
    <recommendedName>
        <fullName evidence="4">Cytochrome c oxidase assembly protein CtaG</fullName>
    </recommendedName>
</protein>
<keyword evidence="12" id="KW-1185">Reference proteome</keyword>
<dbReference type="SUPFAM" id="SSF110111">
    <property type="entry name" value="Ctag/Cox11"/>
    <property type="match status" value="1"/>
</dbReference>
<feature type="transmembrane region" description="Helical" evidence="10">
    <location>
        <begin position="12"/>
        <end position="33"/>
    </location>
</feature>
<organism evidence="11 12">
    <name type="scientific">Candidatus Nitrosacidococcus tergens</name>
    <dbReference type="NCBI Taxonomy" id="553981"/>
    <lineage>
        <taxon>Bacteria</taxon>
        <taxon>Pseudomonadati</taxon>
        <taxon>Pseudomonadota</taxon>
        <taxon>Gammaproteobacteria</taxon>
        <taxon>Chromatiales</taxon>
        <taxon>Chromatiaceae</taxon>
        <taxon>Candidatus Nitrosacidococcus</taxon>
    </lineage>
</organism>
<keyword evidence="6" id="KW-0735">Signal-anchor</keyword>
<dbReference type="KEGG" id="ntg:NSCAC_1719"/>
<dbReference type="Gene3D" id="2.60.370.10">
    <property type="entry name" value="Ctag/Cox11"/>
    <property type="match status" value="1"/>
</dbReference>
<evidence type="ECO:0000313" key="12">
    <source>
        <dbReference type="Proteomes" id="UP000516072"/>
    </source>
</evidence>
<evidence type="ECO:0000256" key="10">
    <source>
        <dbReference type="SAM" id="Phobius"/>
    </source>
</evidence>
<comment type="function">
    <text evidence="1">Exerts its effect at some terminal stage of cytochrome c oxidase synthesis, probably by being involved in the insertion of the copper B into subunit I.</text>
</comment>